<organism evidence="1 2">
    <name type="scientific">Bremia lactucae</name>
    <name type="common">Lettuce downy mildew</name>
    <dbReference type="NCBI Taxonomy" id="4779"/>
    <lineage>
        <taxon>Eukaryota</taxon>
        <taxon>Sar</taxon>
        <taxon>Stramenopiles</taxon>
        <taxon>Oomycota</taxon>
        <taxon>Peronosporomycetes</taxon>
        <taxon>Peronosporales</taxon>
        <taxon>Peronosporaceae</taxon>
        <taxon>Bremia</taxon>
    </lineage>
</organism>
<dbReference type="Proteomes" id="UP000294530">
    <property type="component" value="Unassembled WGS sequence"/>
</dbReference>
<sequence>MSKSSVIAKGFDTTYAIAEINDQRLEARPHKAPGQTICVLQDVSAHGLARKLVSVAAASHNGMTVEYMGTHASFGRGPI</sequence>
<evidence type="ECO:0000313" key="1">
    <source>
        <dbReference type="EMBL" id="TDH66866.1"/>
    </source>
</evidence>
<dbReference type="EMBL" id="SHOA02000014">
    <property type="protein sequence ID" value="TDH66866.1"/>
    <property type="molecule type" value="Genomic_DNA"/>
</dbReference>
<dbReference type="GeneID" id="94352245"/>
<protein>
    <submittedName>
        <fullName evidence="1">Uncharacterized protein</fullName>
    </submittedName>
</protein>
<name>A0A976FHS5_BRELC</name>
<keyword evidence="2" id="KW-1185">Reference proteome</keyword>
<gene>
    <name evidence="1" type="ORF">CCR75_008522</name>
</gene>
<accession>A0A976FHS5</accession>
<dbReference type="KEGG" id="blac:94352245"/>
<comment type="caution">
    <text evidence="1">The sequence shown here is derived from an EMBL/GenBank/DDBJ whole genome shotgun (WGS) entry which is preliminary data.</text>
</comment>
<dbReference type="AlphaFoldDB" id="A0A976FHS5"/>
<proteinExistence type="predicted"/>
<evidence type="ECO:0000313" key="2">
    <source>
        <dbReference type="Proteomes" id="UP000294530"/>
    </source>
</evidence>
<dbReference type="OrthoDB" id="111659at2759"/>
<dbReference type="RefSeq" id="XP_067816365.1">
    <property type="nucleotide sequence ID" value="XM_067966574.1"/>
</dbReference>
<reference evidence="1 2" key="1">
    <citation type="journal article" date="2021" name="Genome Biol.">
        <title>AFLAP: assembly-free linkage analysis pipeline using k-mers from genome sequencing data.</title>
        <authorList>
            <person name="Fletcher K."/>
            <person name="Zhang L."/>
            <person name="Gil J."/>
            <person name="Han R."/>
            <person name="Cavanaugh K."/>
            <person name="Michelmore R."/>
        </authorList>
    </citation>
    <scope>NUCLEOTIDE SEQUENCE [LARGE SCALE GENOMIC DNA]</scope>
    <source>
        <strain evidence="1 2">SF5</strain>
    </source>
</reference>